<reference evidence="3" key="1">
    <citation type="submission" date="2016-07" db="EMBL/GenBank/DDBJ databases">
        <title>Nontailed viruses are major unrecognized killers of bacteria in the ocean.</title>
        <authorList>
            <person name="Kauffman K."/>
            <person name="Hussain F."/>
            <person name="Yang J."/>
            <person name="Arevalo P."/>
            <person name="Brown J."/>
            <person name="Cutler M."/>
            <person name="Kelly L."/>
            <person name="Polz M.F."/>
        </authorList>
    </citation>
    <scope>NUCLEOTIDE SEQUENCE [LARGE SCALE GENOMIC DNA]</scope>
    <source>
        <strain evidence="3">10N.261.55.E11</strain>
    </source>
</reference>
<name>A0A2N7F725_VIBSP</name>
<gene>
    <name evidence="2" type="ORF">BCU17_06040</name>
</gene>
<keyword evidence="1" id="KW-0812">Transmembrane</keyword>
<keyword evidence="1" id="KW-0472">Membrane</keyword>
<accession>A0A2N7F725</accession>
<feature type="transmembrane region" description="Helical" evidence="1">
    <location>
        <begin position="98"/>
        <end position="116"/>
    </location>
</feature>
<protein>
    <submittedName>
        <fullName evidence="2">Uncharacterized protein</fullName>
    </submittedName>
</protein>
<evidence type="ECO:0000256" key="1">
    <source>
        <dbReference type="SAM" id="Phobius"/>
    </source>
</evidence>
<feature type="transmembrane region" description="Helical" evidence="1">
    <location>
        <begin position="35"/>
        <end position="52"/>
    </location>
</feature>
<feature type="transmembrane region" description="Helical" evidence="1">
    <location>
        <begin position="150"/>
        <end position="174"/>
    </location>
</feature>
<sequence length="200" mass="22739">MRIDWNLPPFREGFLGGFDKFIGPGATKAEKNLQLYIPLIAGAFIATYASLAELGWSWGQYLAAVLLTIDLLGGVITNATSSAKRLYHREGEGFKQHMTFIAIHFVQLTVFSWLFLDWNLTWVAVTGGYMMLSCALVLKTELYLQRPVALILYTLSLILSLYIVESSIGLEWFLPVFYLKLLVSHILREEPYRPENEVIK</sequence>
<evidence type="ECO:0000313" key="2">
    <source>
        <dbReference type="EMBL" id="PMJ61635.1"/>
    </source>
</evidence>
<dbReference type="AlphaFoldDB" id="A0A2N7F725"/>
<dbReference type="RefSeq" id="WP_102517203.1">
    <property type="nucleotide sequence ID" value="NZ_CAWNSM010000079.1"/>
</dbReference>
<dbReference type="Proteomes" id="UP000235330">
    <property type="component" value="Unassembled WGS sequence"/>
</dbReference>
<evidence type="ECO:0000313" key="3">
    <source>
        <dbReference type="Proteomes" id="UP000235330"/>
    </source>
</evidence>
<feature type="transmembrane region" description="Helical" evidence="1">
    <location>
        <begin position="58"/>
        <end position="77"/>
    </location>
</feature>
<comment type="caution">
    <text evidence="2">The sequence shown here is derived from an EMBL/GenBank/DDBJ whole genome shotgun (WGS) entry which is preliminary data.</text>
</comment>
<organism evidence="2 3">
    <name type="scientific">Vibrio splendidus</name>
    <dbReference type="NCBI Taxonomy" id="29497"/>
    <lineage>
        <taxon>Bacteria</taxon>
        <taxon>Pseudomonadati</taxon>
        <taxon>Pseudomonadota</taxon>
        <taxon>Gammaproteobacteria</taxon>
        <taxon>Vibrionales</taxon>
        <taxon>Vibrionaceae</taxon>
        <taxon>Vibrio</taxon>
    </lineage>
</organism>
<dbReference type="EMBL" id="MCWU01000079">
    <property type="protein sequence ID" value="PMJ61635.1"/>
    <property type="molecule type" value="Genomic_DNA"/>
</dbReference>
<proteinExistence type="predicted"/>
<keyword evidence="1" id="KW-1133">Transmembrane helix</keyword>